<evidence type="ECO:0000313" key="4">
    <source>
        <dbReference type="EMBL" id="SDY95939.1"/>
    </source>
</evidence>
<keyword evidence="2" id="KW-0812">Transmembrane</keyword>
<reference evidence="4 5" key="1">
    <citation type="submission" date="2016-10" db="EMBL/GenBank/DDBJ databases">
        <authorList>
            <person name="de Groot N.N."/>
        </authorList>
    </citation>
    <scope>NUCLEOTIDE SEQUENCE [LARGE SCALE GENOMIC DNA]</scope>
    <source>
        <strain evidence="4 5">Nm1</strain>
    </source>
</reference>
<dbReference type="InterPro" id="IPR028087">
    <property type="entry name" value="Tad_N"/>
</dbReference>
<proteinExistence type="predicted"/>
<feature type="transmembrane region" description="Helical" evidence="2">
    <location>
        <begin position="21"/>
        <end position="42"/>
    </location>
</feature>
<keyword evidence="5" id="KW-1185">Reference proteome</keyword>
<sequence>MHVIPDKALNRRPALPARQQGAVAVIVALSLAGLIGIVGLALDLGKLFVAKSELQNSADACALAAARELTGANTNQLKLAAAAGIATGQRHQVLFQGEQVVVERVTFSDHLTGVYQSAFEGTGALGMRFVRCEVNRSEIANWFIQVLNLMPGVDIGDQRVAASAVASVVPGQTTCALPVGVCESGLATKDVGDWLEALLVPGAGLSGDFLWVRFDGQGARDLKDILTGPGQCDVPAANQPIESETGMNVGVYSAWNTRFGAYQGSYNENNAPPDYSGYAYTAKNWDSCQNASEDFFQKRGQFTPIQSPSRHPTGLRVLPPAGASSESVHRNQGADRRLAIVPIVDCGALAGSSHTTTIKSWACVLMLHPLDQNSDSDAFDGCSSGTGNRVFLEYLGQADAPDSPCASAGVVGGPGSVGPLVPALVR</sequence>
<evidence type="ECO:0000259" key="3">
    <source>
        <dbReference type="Pfam" id="PF13400"/>
    </source>
</evidence>
<evidence type="ECO:0000256" key="1">
    <source>
        <dbReference type="SAM" id="MobiDB-lite"/>
    </source>
</evidence>
<protein>
    <submittedName>
        <fullName evidence="4">Putative Flp pilus-assembly TadE/G-like</fullName>
    </submittedName>
</protein>
<feature type="domain" description="Putative Flp pilus-assembly TadG-like N-terminal" evidence="3">
    <location>
        <begin position="21"/>
        <end position="67"/>
    </location>
</feature>
<evidence type="ECO:0000313" key="5">
    <source>
        <dbReference type="Proteomes" id="UP000198640"/>
    </source>
</evidence>
<gene>
    <name evidence="4" type="ORF">SAMN05421881_10879</name>
</gene>
<evidence type="ECO:0000256" key="2">
    <source>
        <dbReference type="SAM" id="Phobius"/>
    </source>
</evidence>
<dbReference type="EMBL" id="FNOY01000087">
    <property type="protein sequence ID" value="SDY95939.1"/>
    <property type="molecule type" value="Genomic_DNA"/>
</dbReference>
<name>A0A1H3P6D5_9PROT</name>
<feature type="region of interest" description="Disordered" evidence="1">
    <location>
        <begin position="302"/>
        <end position="331"/>
    </location>
</feature>
<dbReference type="OrthoDB" id="8595764at2"/>
<organism evidence="4 5">
    <name type="scientific">Nitrosomonas halophila</name>
    <dbReference type="NCBI Taxonomy" id="44576"/>
    <lineage>
        <taxon>Bacteria</taxon>
        <taxon>Pseudomonadati</taxon>
        <taxon>Pseudomonadota</taxon>
        <taxon>Betaproteobacteria</taxon>
        <taxon>Nitrosomonadales</taxon>
        <taxon>Nitrosomonadaceae</taxon>
        <taxon>Nitrosomonas</taxon>
    </lineage>
</organism>
<keyword evidence="2" id="KW-0472">Membrane</keyword>
<dbReference type="Pfam" id="PF13400">
    <property type="entry name" value="Tad"/>
    <property type="match status" value="1"/>
</dbReference>
<dbReference type="RefSeq" id="WP_090415747.1">
    <property type="nucleotide sequence ID" value="NZ_FNOY01000087.1"/>
</dbReference>
<dbReference type="Proteomes" id="UP000198640">
    <property type="component" value="Unassembled WGS sequence"/>
</dbReference>
<dbReference type="AlphaFoldDB" id="A0A1H3P6D5"/>
<keyword evidence="2" id="KW-1133">Transmembrane helix</keyword>
<dbReference type="STRING" id="44576.SAMN05421881_10879"/>
<accession>A0A1H3P6D5</accession>